<dbReference type="STRING" id="745531.A0A0C3RUC9"/>
<dbReference type="Pfam" id="PF00069">
    <property type="entry name" value="Pkinase"/>
    <property type="match status" value="1"/>
</dbReference>
<evidence type="ECO:0000313" key="13">
    <source>
        <dbReference type="Proteomes" id="UP000053257"/>
    </source>
</evidence>
<keyword evidence="4 9" id="KW-0547">Nucleotide-binding</keyword>
<comment type="catalytic activity">
    <reaction evidence="7">
        <text>L-threonyl-[protein] + ATP = O-phospho-L-threonyl-[protein] + ADP + H(+)</text>
        <dbReference type="Rhea" id="RHEA:46608"/>
        <dbReference type="Rhea" id="RHEA-COMP:11060"/>
        <dbReference type="Rhea" id="RHEA-COMP:11605"/>
        <dbReference type="ChEBI" id="CHEBI:15378"/>
        <dbReference type="ChEBI" id="CHEBI:30013"/>
        <dbReference type="ChEBI" id="CHEBI:30616"/>
        <dbReference type="ChEBI" id="CHEBI:61977"/>
        <dbReference type="ChEBI" id="CHEBI:456216"/>
        <dbReference type="EC" id="2.7.11.1"/>
    </reaction>
</comment>
<evidence type="ECO:0000256" key="7">
    <source>
        <dbReference type="ARBA" id="ARBA00047899"/>
    </source>
</evidence>
<sequence>MPLTGPPTPPMAPPMEHKPFFWLPSQTSKVIQIFLLTVILLLPDVDPVLVALINSYLWPADTNTSTPLGIDVSPTEQPPHSENIDHENEPNVLPLTHRRCEPAASSTDEETNPSGLWSRRSRTSISSNTNRSSTRSAAQLSLTLSEPPSIPTTATEVSALYPTPPISNPSTRPLSIASSTGSEDSQTLPSIAVRHPSVPSSDGSDREVEAEDDDNCPDLPLLVNGPDAYVIVGHLGTGASGRVMYARSREGKAVAVKVAHKAKLYRERCGRLNIKAEQECLERVTLCGKPFLTQLLSSWDDDDNVYFVMRMYHENLLQRLHRGPVSAHDLKIYVAELISALCNVHASGVVHRDIKPENVLISPSGHLALADFGLAFINKTDNRLDDCLLTDIVGTPGYWAPEVATSSLSTGYNFLADVWSMGLVIFEMYHGATTSFYGGSSQNLIIRDMMFNDVPLHNVKDDGLRRLLRRMLARNPMHRSTAKELKDDPYFADIDWYLLATGHYKPEYWPTFPTFDKNKASIRFSSFHFGLNVTDGESVHLTREGLVTPNSNVLRQLRDDRLSTSAQFRFRFPLKRVHSVLHEGSRSDEVEHSDDEC</sequence>
<evidence type="ECO:0000259" key="11">
    <source>
        <dbReference type="PROSITE" id="PS50011"/>
    </source>
</evidence>
<evidence type="ECO:0000256" key="2">
    <source>
        <dbReference type="ARBA" id="ARBA00022527"/>
    </source>
</evidence>
<dbReference type="HOGENOM" id="CLU_457164_0_0_1"/>
<dbReference type="Gene3D" id="1.10.510.10">
    <property type="entry name" value="Transferase(Phosphotransferase) domain 1"/>
    <property type="match status" value="1"/>
</dbReference>
<feature type="compositionally biased region" description="Polar residues" evidence="10">
    <location>
        <begin position="137"/>
        <end position="156"/>
    </location>
</feature>
<evidence type="ECO:0000256" key="5">
    <source>
        <dbReference type="ARBA" id="ARBA00022777"/>
    </source>
</evidence>
<dbReference type="InterPro" id="IPR050236">
    <property type="entry name" value="Ser_Thr_kinase_AGC"/>
</dbReference>
<evidence type="ECO:0000256" key="6">
    <source>
        <dbReference type="ARBA" id="ARBA00022840"/>
    </source>
</evidence>
<gene>
    <name evidence="12" type="ORF">PHLGIDRAFT_129405</name>
</gene>
<proteinExistence type="predicted"/>
<keyword evidence="2" id="KW-0723">Serine/threonine-protein kinase</keyword>
<keyword evidence="5" id="KW-0418">Kinase</keyword>
<dbReference type="PROSITE" id="PS00107">
    <property type="entry name" value="PROTEIN_KINASE_ATP"/>
    <property type="match status" value="1"/>
</dbReference>
<feature type="binding site" evidence="9">
    <location>
        <position position="257"/>
    </location>
    <ligand>
        <name>ATP</name>
        <dbReference type="ChEBI" id="CHEBI:30616"/>
    </ligand>
</feature>
<dbReference type="InterPro" id="IPR017441">
    <property type="entry name" value="Protein_kinase_ATP_BS"/>
</dbReference>
<feature type="domain" description="Protein kinase" evidence="11">
    <location>
        <begin position="229"/>
        <end position="491"/>
    </location>
</feature>
<feature type="compositionally biased region" description="Low complexity" evidence="10">
    <location>
        <begin position="123"/>
        <end position="136"/>
    </location>
</feature>
<protein>
    <recommendedName>
        <fullName evidence="1">non-specific serine/threonine protein kinase</fullName>
        <ecNumber evidence="1">2.7.11.1</ecNumber>
    </recommendedName>
</protein>
<accession>A0A0C3RUC9</accession>
<organism evidence="12 13">
    <name type="scientific">Phlebiopsis gigantea (strain 11061_1 CR5-6)</name>
    <name type="common">White-rot fungus</name>
    <name type="synonym">Peniophora gigantea</name>
    <dbReference type="NCBI Taxonomy" id="745531"/>
    <lineage>
        <taxon>Eukaryota</taxon>
        <taxon>Fungi</taxon>
        <taxon>Dikarya</taxon>
        <taxon>Basidiomycota</taxon>
        <taxon>Agaricomycotina</taxon>
        <taxon>Agaricomycetes</taxon>
        <taxon>Polyporales</taxon>
        <taxon>Phanerochaetaceae</taxon>
        <taxon>Phlebiopsis</taxon>
    </lineage>
</organism>
<feature type="region of interest" description="Disordered" evidence="10">
    <location>
        <begin position="68"/>
        <end position="215"/>
    </location>
</feature>
<dbReference type="Proteomes" id="UP000053257">
    <property type="component" value="Unassembled WGS sequence"/>
</dbReference>
<evidence type="ECO:0000256" key="10">
    <source>
        <dbReference type="SAM" id="MobiDB-lite"/>
    </source>
</evidence>
<dbReference type="Gene3D" id="3.30.200.20">
    <property type="entry name" value="Phosphorylase Kinase, domain 1"/>
    <property type="match status" value="1"/>
</dbReference>
<reference evidence="12 13" key="1">
    <citation type="journal article" date="2014" name="PLoS Genet.">
        <title>Analysis of the Phlebiopsis gigantea genome, transcriptome and secretome provides insight into its pioneer colonization strategies of wood.</title>
        <authorList>
            <person name="Hori C."/>
            <person name="Ishida T."/>
            <person name="Igarashi K."/>
            <person name="Samejima M."/>
            <person name="Suzuki H."/>
            <person name="Master E."/>
            <person name="Ferreira P."/>
            <person name="Ruiz-Duenas F.J."/>
            <person name="Held B."/>
            <person name="Canessa P."/>
            <person name="Larrondo L.F."/>
            <person name="Schmoll M."/>
            <person name="Druzhinina I.S."/>
            <person name="Kubicek C.P."/>
            <person name="Gaskell J.A."/>
            <person name="Kersten P."/>
            <person name="St John F."/>
            <person name="Glasner J."/>
            <person name="Sabat G."/>
            <person name="Splinter BonDurant S."/>
            <person name="Syed K."/>
            <person name="Yadav J."/>
            <person name="Mgbeahuruike A.C."/>
            <person name="Kovalchuk A."/>
            <person name="Asiegbu F.O."/>
            <person name="Lackner G."/>
            <person name="Hoffmeister D."/>
            <person name="Rencoret J."/>
            <person name="Gutierrez A."/>
            <person name="Sun H."/>
            <person name="Lindquist E."/>
            <person name="Barry K."/>
            <person name="Riley R."/>
            <person name="Grigoriev I.V."/>
            <person name="Henrissat B."/>
            <person name="Kues U."/>
            <person name="Berka R.M."/>
            <person name="Martinez A.T."/>
            <person name="Covert S.F."/>
            <person name="Blanchette R.A."/>
            <person name="Cullen D."/>
        </authorList>
    </citation>
    <scope>NUCLEOTIDE SEQUENCE [LARGE SCALE GENOMIC DNA]</scope>
    <source>
        <strain evidence="12 13">11061_1 CR5-6</strain>
    </source>
</reference>
<dbReference type="InterPro" id="IPR000719">
    <property type="entry name" value="Prot_kinase_dom"/>
</dbReference>
<keyword evidence="3" id="KW-0808">Transferase</keyword>
<dbReference type="GO" id="GO:0004674">
    <property type="term" value="F:protein serine/threonine kinase activity"/>
    <property type="evidence" value="ECO:0007669"/>
    <property type="project" value="UniProtKB-KW"/>
</dbReference>
<keyword evidence="6 9" id="KW-0067">ATP-binding</keyword>
<dbReference type="AlphaFoldDB" id="A0A0C3RUC9"/>
<dbReference type="SMART" id="SM00220">
    <property type="entry name" value="S_TKc"/>
    <property type="match status" value="1"/>
</dbReference>
<dbReference type="InterPro" id="IPR008271">
    <property type="entry name" value="Ser/Thr_kinase_AS"/>
</dbReference>
<dbReference type="EMBL" id="KN840569">
    <property type="protein sequence ID" value="KIP04586.1"/>
    <property type="molecule type" value="Genomic_DNA"/>
</dbReference>
<dbReference type="PROSITE" id="PS00108">
    <property type="entry name" value="PROTEIN_KINASE_ST"/>
    <property type="match status" value="1"/>
</dbReference>
<dbReference type="PROSITE" id="PS50011">
    <property type="entry name" value="PROTEIN_KINASE_DOM"/>
    <property type="match status" value="1"/>
</dbReference>
<dbReference type="InterPro" id="IPR011009">
    <property type="entry name" value="Kinase-like_dom_sf"/>
</dbReference>
<evidence type="ECO:0000313" key="12">
    <source>
        <dbReference type="EMBL" id="KIP04586.1"/>
    </source>
</evidence>
<dbReference type="SUPFAM" id="SSF56112">
    <property type="entry name" value="Protein kinase-like (PK-like)"/>
    <property type="match status" value="1"/>
</dbReference>
<feature type="compositionally biased region" description="Polar residues" evidence="10">
    <location>
        <begin position="168"/>
        <end position="189"/>
    </location>
</feature>
<evidence type="ECO:0000256" key="9">
    <source>
        <dbReference type="PROSITE-ProRule" id="PRU10141"/>
    </source>
</evidence>
<dbReference type="OrthoDB" id="1668230at2759"/>
<evidence type="ECO:0000256" key="3">
    <source>
        <dbReference type="ARBA" id="ARBA00022679"/>
    </source>
</evidence>
<comment type="catalytic activity">
    <reaction evidence="8">
        <text>L-seryl-[protein] + ATP = O-phospho-L-seryl-[protein] + ADP + H(+)</text>
        <dbReference type="Rhea" id="RHEA:17989"/>
        <dbReference type="Rhea" id="RHEA-COMP:9863"/>
        <dbReference type="Rhea" id="RHEA-COMP:11604"/>
        <dbReference type="ChEBI" id="CHEBI:15378"/>
        <dbReference type="ChEBI" id="CHEBI:29999"/>
        <dbReference type="ChEBI" id="CHEBI:30616"/>
        <dbReference type="ChEBI" id="CHEBI:83421"/>
        <dbReference type="ChEBI" id="CHEBI:456216"/>
        <dbReference type="EC" id="2.7.11.1"/>
    </reaction>
</comment>
<dbReference type="EC" id="2.7.11.1" evidence="1"/>
<keyword evidence="13" id="KW-1185">Reference proteome</keyword>
<name>A0A0C3RUC9_PHLG1</name>
<evidence type="ECO:0000256" key="1">
    <source>
        <dbReference type="ARBA" id="ARBA00012513"/>
    </source>
</evidence>
<evidence type="ECO:0000256" key="8">
    <source>
        <dbReference type="ARBA" id="ARBA00048679"/>
    </source>
</evidence>
<evidence type="ECO:0000256" key="4">
    <source>
        <dbReference type="ARBA" id="ARBA00022741"/>
    </source>
</evidence>
<dbReference type="GO" id="GO:0005524">
    <property type="term" value="F:ATP binding"/>
    <property type="evidence" value="ECO:0007669"/>
    <property type="project" value="UniProtKB-UniRule"/>
</dbReference>
<dbReference type="PANTHER" id="PTHR24356">
    <property type="entry name" value="SERINE/THREONINE-PROTEIN KINASE"/>
    <property type="match status" value="1"/>
</dbReference>